<dbReference type="AlphaFoldDB" id="A0A6G0YNC9"/>
<protein>
    <submittedName>
        <fullName evidence="1">Lactase-phlorizin hydrolase-like</fullName>
    </submittedName>
</protein>
<evidence type="ECO:0000313" key="2">
    <source>
        <dbReference type="Proteomes" id="UP000478052"/>
    </source>
</evidence>
<gene>
    <name evidence="1" type="ORF">FWK35_00017041</name>
</gene>
<sequence>MKYYVKYWTTFPDLHLAAEGYSSEYFEPSYQEPIFGGFSNLKKNKKPIFDIEQKRYILTNTLFCEILNDPLYFHTYNTLTIIYILCHISRFDINYKNINFNKLIDQLISIDCTKNKSSSLIINYTDFIWIPIKDYLNHQIYIIKFSLFINYESITSIDDEISVAIRKLTRSSTDGDCIISSSRNAKCSIRIYISSINSIRVLDLLYLFPLR</sequence>
<dbReference type="EMBL" id="VUJU01003192">
    <property type="protein sequence ID" value="KAF0758817.1"/>
    <property type="molecule type" value="Genomic_DNA"/>
</dbReference>
<dbReference type="GO" id="GO:0016787">
    <property type="term" value="F:hydrolase activity"/>
    <property type="evidence" value="ECO:0007669"/>
    <property type="project" value="UniProtKB-KW"/>
</dbReference>
<organism evidence="1 2">
    <name type="scientific">Aphis craccivora</name>
    <name type="common">Cowpea aphid</name>
    <dbReference type="NCBI Taxonomy" id="307492"/>
    <lineage>
        <taxon>Eukaryota</taxon>
        <taxon>Metazoa</taxon>
        <taxon>Ecdysozoa</taxon>
        <taxon>Arthropoda</taxon>
        <taxon>Hexapoda</taxon>
        <taxon>Insecta</taxon>
        <taxon>Pterygota</taxon>
        <taxon>Neoptera</taxon>
        <taxon>Paraneoptera</taxon>
        <taxon>Hemiptera</taxon>
        <taxon>Sternorrhyncha</taxon>
        <taxon>Aphidomorpha</taxon>
        <taxon>Aphidoidea</taxon>
        <taxon>Aphididae</taxon>
        <taxon>Aphidini</taxon>
        <taxon>Aphis</taxon>
        <taxon>Aphis</taxon>
    </lineage>
</organism>
<keyword evidence="2" id="KW-1185">Reference proteome</keyword>
<proteinExistence type="predicted"/>
<keyword evidence="1" id="KW-0378">Hydrolase</keyword>
<evidence type="ECO:0000313" key="1">
    <source>
        <dbReference type="EMBL" id="KAF0758817.1"/>
    </source>
</evidence>
<reference evidence="1 2" key="1">
    <citation type="submission" date="2019-08" db="EMBL/GenBank/DDBJ databases">
        <title>Whole genome of Aphis craccivora.</title>
        <authorList>
            <person name="Voronova N.V."/>
            <person name="Shulinski R.S."/>
            <person name="Bandarenka Y.V."/>
            <person name="Zhorov D.G."/>
            <person name="Warner D."/>
        </authorList>
    </citation>
    <scope>NUCLEOTIDE SEQUENCE [LARGE SCALE GENOMIC DNA]</scope>
    <source>
        <strain evidence="1">180601</strain>
        <tissue evidence="1">Whole Body</tissue>
    </source>
</reference>
<name>A0A6G0YNC9_APHCR</name>
<accession>A0A6G0YNC9</accession>
<dbReference type="Proteomes" id="UP000478052">
    <property type="component" value="Unassembled WGS sequence"/>
</dbReference>
<comment type="caution">
    <text evidence="1">The sequence shown here is derived from an EMBL/GenBank/DDBJ whole genome shotgun (WGS) entry which is preliminary data.</text>
</comment>